<comment type="caution">
    <text evidence="5">The sequence shown here is derived from an EMBL/GenBank/DDBJ whole genome shotgun (WGS) entry which is preliminary data.</text>
</comment>
<feature type="region of interest" description="Disordered" evidence="2">
    <location>
        <begin position="94"/>
        <end position="157"/>
    </location>
</feature>
<dbReference type="PANTHER" id="PTHR37842">
    <property type="match status" value="1"/>
</dbReference>
<organism evidence="5 6">
    <name type="scientific">Sclerotinia borealis (strain F-4128)</name>
    <dbReference type="NCBI Taxonomy" id="1432307"/>
    <lineage>
        <taxon>Eukaryota</taxon>
        <taxon>Fungi</taxon>
        <taxon>Dikarya</taxon>
        <taxon>Ascomycota</taxon>
        <taxon>Pezizomycotina</taxon>
        <taxon>Leotiomycetes</taxon>
        <taxon>Helotiales</taxon>
        <taxon>Sclerotiniaceae</taxon>
        <taxon>Sclerotinia</taxon>
    </lineage>
</organism>
<dbReference type="OrthoDB" id="4849794at2759"/>
<feature type="compositionally biased region" description="Gly residues" evidence="2">
    <location>
        <begin position="103"/>
        <end position="119"/>
    </location>
</feature>
<evidence type="ECO:0000256" key="3">
    <source>
        <dbReference type="SAM" id="SignalP"/>
    </source>
</evidence>
<feature type="compositionally biased region" description="Gly residues" evidence="2">
    <location>
        <begin position="131"/>
        <end position="141"/>
    </location>
</feature>
<feature type="signal peptide" evidence="3">
    <location>
        <begin position="1"/>
        <end position="27"/>
    </location>
</feature>
<dbReference type="Gene3D" id="2.60.120.1620">
    <property type="match status" value="1"/>
</dbReference>
<name>W9CDY3_SCLBF</name>
<dbReference type="InterPro" id="IPR042301">
    <property type="entry name" value="GH115_sf"/>
</dbReference>
<dbReference type="GO" id="GO:0016787">
    <property type="term" value="F:hydrolase activity"/>
    <property type="evidence" value="ECO:0007669"/>
    <property type="project" value="UniProtKB-KW"/>
</dbReference>
<feature type="domain" description="Gylcosyl hydrolase 115 C-terminal" evidence="4">
    <location>
        <begin position="960"/>
        <end position="1124"/>
    </location>
</feature>
<keyword evidence="3" id="KW-0732">Signal</keyword>
<dbReference type="EMBL" id="AYSA01000364">
    <property type="protein sequence ID" value="ESZ92760.1"/>
    <property type="molecule type" value="Genomic_DNA"/>
</dbReference>
<dbReference type="Gene3D" id="3.20.20.520">
    <property type="entry name" value="Glycosyl hydrolase family 115"/>
    <property type="match status" value="1"/>
</dbReference>
<dbReference type="InterPro" id="IPR029018">
    <property type="entry name" value="Hex-like_dom2"/>
</dbReference>
<dbReference type="InterPro" id="IPR041437">
    <property type="entry name" value="GH115_C"/>
</dbReference>
<sequence length="1158" mass="126096">MKFSDLLRLPLLLTSLSLTFIFPLVAALGQDPTITTIKPANDRSSPFRIAGKGLNGQILVSKEEWWGVLRVAEDLATDLGKVVGENLTLACWDGKTGPNASKGGPGGGGGENGIGGDGNGFPPPSPQANGGNNGNGEGGAVGDIANSGGDTGHNAIADSGSDGAIEVLYTYKAPTNNVNYTLGPEQNFTGPTLYPSDPSSTVLIVGTLTQSPLIAQLISSGLLDPNPIRGKWEAFMSVIIQNPLPGIDKAMVIVGSDLRGTIYGLYDISEQSGVSPWWWWADVPVRTQDGVWALSPNATQQHGSGPQAISGPMRSPSGPLGGGMQILKIQDTPSVRYRGFFLNDEQPALTNWINANYPQGKYGPGFNHYFHSHVFELLLRLRANYFWPAQWNSMFNVDDYANQPLADAYGIVMGTSHTEPMARATKEWSTFGKQYGGNGQWEYDTNNASVAPFFKYGAQRAAPYVANTVFTMAMRGSGDTALSLTQAQAISVLGDIVTKQRDIFGEVFEKRNVSEIPQVWCLYSEVQGYYDAGMTVPDDITLLWADDNFGDVRRLPLANETERSGGAGVYYHVDFVGPPRDYKWINTIQLEKTVEQMQLASARQANRIWMLNVGDLKPLEIPINHFMDLAYNTPQWGYDSVPTWLKLWATREFGPEYASNISSIVDTYGMLAARRKFENIDSTVYSVINYNEADAILAQWEELAQDAQAVYDKLGEDWKPAYYEMILQPVLGGQVVNQIHIGAGKNAHYTEQKRNAANEVFQEVLDAFKKDHNLTQRYHNLLDGKWNHFLDQTHLGYDYWQQPMRNALPPMSYVQALETSLAGNIGVGIDGSNATVSGDDNYHTLSSEVLTLPPMDPYGPQTRYIDIFARGLLGCSWTINASQPYVHLSQTTGITGGSNGTDTRIYVSIDWASAPPAPNSTIVTLLITTSCEDGQWGNYGPPSVLLPVNNTLVPSNFSNGFVETDRHISIEADHTSSSTSVNGISYITLPNLGRTTCGVTLHPVLAPTQNTTNGPVLLYNLYTFTPTPVTKITLYISPSLNQNGRERTLKYAIAIDDETPQIVQFVPSSVSTAIFPVGWAGAVMDGVWGQSSGNTTTTSHGALKKAGEHRLRIWAIEPGVVFQKGPPESFRIGGSEDVGKAKTNFAGVDVGRWAKGVV</sequence>
<protein>
    <recommendedName>
        <fullName evidence="4">Gylcosyl hydrolase 115 C-terminal domain-containing protein</fullName>
    </recommendedName>
</protein>
<dbReference type="Proteomes" id="UP000019487">
    <property type="component" value="Unassembled WGS sequence"/>
</dbReference>
<accession>W9CDY3</accession>
<evidence type="ECO:0000313" key="5">
    <source>
        <dbReference type="EMBL" id="ESZ92760.1"/>
    </source>
</evidence>
<evidence type="ECO:0000259" key="4">
    <source>
        <dbReference type="Pfam" id="PF17829"/>
    </source>
</evidence>
<reference evidence="5 6" key="1">
    <citation type="journal article" date="2014" name="Genome Announc.">
        <title>Draft genome sequence of Sclerotinia borealis, a psychrophilic plant pathogenic fungus.</title>
        <authorList>
            <person name="Mardanov A.V."/>
            <person name="Beletsky A.V."/>
            <person name="Kadnikov V.V."/>
            <person name="Ignatov A.N."/>
            <person name="Ravin N.V."/>
        </authorList>
    </citation>
    <scope>NUCLEOTIDE SEQUENCE [LARGE SCALE GENOMIC DNA]</scope>
    <source>
        <strain evidence="6">F-4157</strain>
    </source>
</reference>
<dbReference type="AlphaFoldDB" id="W9CDY3"/>
<proteinExistence type="predicted"/>
<keyword evidence="6" id="KW-1185">Reference proteome</keyword>
<feature type="chain" id="PRO_5004918346" description="Gylcosyl hydrolase 115 C-terminal domain-containing protein" evidence="3">
    <location>
        <begin position="28"/>
        <end position="1158"/>
    </location>
</feature>
<dbReference type="PANTHER" id="PTHR37842:SF2">
    <property type="entry name" value="GYLCOSYL HYDROLASE 115 C-TERMINAL DOMAIN-CONTAINING PROTEIN"/>
    <property type="match status" value="1"/>
</dbReference>
<keyword evidence="1" id="KW-0378">Hydrolase</keyword>
<dbReference type="Gene3D" id="3.30.379.10">
    <property type="entry name" value="Chitobiase/beta-hexosaminidase domain 2-like"/>
    <property type="match status" value="1"/>
</dbReference>
<evidence type="ECO:0000256" key="2">
    <source>
        <dbReference type="SAM" id="MobiDB-lite"/>
    </source>
</evidence>
<dbReference type="STRING" id="1432307.W9CDY3"/>
<dbReference type="Pfam" id="PF17829">
    <property type="entry name" value="GH115_C"/>
    <property type="match status" value="1"/>
</dbReference>
<dbReference type="Pfam" id="PF15979">
    <property type="entry name" value="Glyco_hydro_115"/>
    <property type="match status" value="1"/>
</dbReference>
<dbReference type="Gene3D" id="1.20.58.2150">
    <property type="match status" value="1"/>
</dbReference>
<evidence type="ECO:0000256" key="1">
    <source>
        <dbReference type="ARBA" id="ARBA00022801"/>
    </source>
</evidence>
<evidence type="ECO:0000313" key="6">
    <source>
        <dbReference type="Proteomes" id="UP000019487"/>
    </source>
</evidence>
<dbReference type="InterPro" id="IPR031924">
    <property type="entry name" value="GH115"/>
</dbReference>
<dbReference type="HOGENOM" id="CLU_004852_1_0_1"/>
<gene>
    <name evidence="5" type="ORF">SBOR_6872</name>
</gene>